<dbReference type="EMBL" id="RKJW01000002">
    <property type="protein sequence ID" value="RUN03947.1"/>
    <property type="molecule type" value="Genomic_DNA"/>
</dbReference>
<dbReference type="AlphaFoldDB" id="A0AAX1ZUB8"/>
<gene>
    <name evidence="2" type="ORF">EGT70_30115</name>
</gene>
<evidence type="ECO:0000313" key="2">
    <source>
        <dbReference type="EMBL" id="RUN03947.1"/>
    </source>
</evidence>
<sequence>MKRIARRAAQSDRTSSTSPATRAFRRVSRLSERTLHRLSEAACRSRGAPHVCYAADTIRRRFLDEI</sequence>
<proteinExistence type="predicted"/>
<protein>
    <submittedName>
        <fullName evidence="2">Uncharacterized protein</fullName>
    </submittedName>
</protein>
<evidence type="ECO:0000313" key="3">
    <source>
        <dbReference type="Proteomes" id="UP000269379"/>
    </source>
</evidence>
<comment type="caution">
    <text evidence="2">The sequence shown here is derived from an EMBL/GenBank/DDBJ whole genome shotgun (WGS) entry which is preliminary data.</text>
</comment>
<dbReference type="Proteomes" id="UP000269379">
    <property type="component" value="Chromosome 1"/>
</dbReference>
<organism evidence="2 3">
    <name type="scientific">Burkholderia mallei</name>
    <name type="common">Pseudomonas mallei</name>
    <dbReference type="NCBI Taxonomy" id="13373"/>
    <lineage>
        <taxon>Bacteria</taxon>
        <taxon>Pseudomonadati</taxon>
        <taxon>Pseudomonadota</taxon>
        <taxon>Betaproteobacteria</taxon>
        <taxon>Burkholderiales</taxon>
        <taxon>Burkholderiaceae</taxon>
        <taxon>Burkholderia</taxon>
        <taxon>pseudomallei group</taxon>
    </lineage>
</organism>
<feature type="compositionally biased region" description="Polar residues" evidence="1">
    <location>
        <begin position="11"/>
        <end position="20"/>
    </location>
</feature>
<name>A0AAX1ZUB8_BURML</name>
<evidence type="ECO:0000256" key="1">
    <source>
        <dbReference type="SAM" id="MobiDB-lite"/>
    </source>
</evidence>
<reference evidence="3" key="1">
    <citation type="submission" date="2018-10" db="EMBL/GenBank/DDBJ databases">
        <title>FDA dAtabase for Regulatory Grade micrObial Sequences (FDA-ARGOS): Supporting development and validation of Infectious Disease Dx tests.</title>
        <authorList>
            <person name="Minogue T."/>
            <person name="Wolcott M."/>
            <person name="Wasieloski L."/>
            <person name="Aguilar W."/>
            <person name="Moore D."/>
            <person name="Jaissle J."/>
            <person name="Tallon L."/>
            <person name="Sadzewicz L."/>
            <person name="Zhao X."/>
            <person name="Vavikolanu K."/>
            <person name="Mehta A."/>
            <person name="Aluvathingal J."/>
            <person name="Nadendla S."/>
            <person name="Yan Y."/>
            <person name="Sichtig H."/>
        </authorList>
    </citation>
    <scope>NUCLEOTIDE SEQUENCE [LARGE SCALE GENOMIC DNA]</scope>
    <source>
        <strain evidence="3">FDAARGOS_588</strain>
    </source>
</reference>
<feature type="region of interest" description="Disordered" evidence="1">
    <location>
        <begin position="1"/>
        <end position="26"/>
    </location>
</feature>
<accession>A0AAX1ZUB8</accession>